<accession>A0A131YGL9</accession>
<sequence>MAHIKTLFVCLFIVVALPKLKAWTQGDIYCHRLVPLQITSVVTPCVYPCVLISPHIGHAQIILRHEANGTPCKITRNQPLALQESRCMNGFCQLSDLGLQLTRRKTQTKLIRKRRGLIEKAKRKLKKRKQKKKEKKLQKRQQQQKKEKE</sequence>
<evidence type="ECO:0000256" key="1">
    <source>
        <dbReference type="SAM" id="MobiDB-lite"/>
    </source>
</evidence>
<feature type="signal peptide" evidence="2">
    <location>
        <begin position="1"/>
        <end position="22"/>
    </location>
</feature>
<proteinExistence type="predicted"/>
<dbReference type="EMBL" id="GEDV01010470">
    <property type="protein sequence ID" value="JAP78087.1"/>
    <property type="molecule type" value="Transcribed_RNA"/>
</dbReference>
<evidence type="ECO:0000256" key="2">
    <source>
        <dbReference type="SAM" id="SignalP"/>
    </source>
</evidence>
<evidence type="ECO:0000313" key="3">
    <source>
        <dbReference type="EMBL" id="JAP78087.1"/>
    </source>
</evidence>
<reference evidence="3" key="1">
    <citation type="journal article" date="2016" name="Ticks Tick Borne Dis.">
        <title>De novo assembly and annotation of the salivary gland transcriptome of Rhipicephalus appendiculatus male and female ticks during blood feeding.</title>
        <authorList>
            <person name="de Castro M.H."/>
            <person name="de Klerk D."/>
            <person name="Pienaar R."/>
            <person name="Latif A.A."/>
            <person name="Rees D.J."/>
            <person name="Mans B.J."/>
        </authorList>
    </citation>
    <scope>NUCLEOTIDE SEQUENCE</scope>
    <source>
        <tissue evidence="3">Salivary glands</tissue>
    </source>
</reference>
<name>A0A131YGL9_RHIAP</name>
<organism evidence="3">
    <name type="scientific">Rhipicephalus appendiculatus</name>
    <name type="common">Brown ear tick</name>
    <dbReference type="NCBI Taxonomy" id="34631"/>
    <lineage>
        <taxon>Eukaryota</taxon>
        <taxon>Metazoa</taxon>
        <taxon>Ecdysozoa</taxon>
        <taxon>Arthropoda</taxon>
        <taxon>Chelicerata</taxon>
        <taxon>Arachnida</taxon>
        <taxon>Acari</taxon>
        <taxon>Parasitiformes</taxon>
        <taxon>Ixodida</taxon>
        <taxon>Ixodoidea</taxon>
        <taxon>Ixodidae</taxon>
        <taxon>Rhipicephalinae</taxon>
        <taxon>Rhipicephalus</taxon>
        <taxon>Rhipicephalus</taxon>
    </lineage>
</organism>
<keyword evidence="2" id="KW-0732">Signal</keyword>
<dbReference type="AlphaFoldDB" id="A0A131YGL9"/>
<feature type="compositionally biased region" description="Basic residues" evidence="1">
    <location>
        <begin position="116"/>
        <end position="143"/>
    </location>
</feature>
<feature type="chain" id="PRO_5007285167" evidence="2">
    <location>
        <begin position="23"/>
        <end position="149"/>
    </location>
</feature>
<feature type="region of interest" description="Disordered" evidence="1">
    <location>
        <begin position="116"/>
        <end position="149"/>
    </location>
</feature>
<protein>
    <submittedName>
        <fullName evidence="3">Basic tail secreted protein</fullName>
    </submittedName>
</protein>